<dbReference type="STRING" id="310780.SAMN05216267_102385"/>
<feature type="region of interest" description="Disordered" evidence="1">
    <location>
        <begin position="56"/>
        <end position="77"/>
    </location>
</feature>
<accession>A0A1H8NU27</accession>
<evidence type="ECO:0000313" key="2">
    <source>
        <dbReference type="EMBL" id="SEO32838.1"/>
    </source>
</evidence>
<dbReference type="OrthoDB" id="3854813at2"/>
<evidence type="ECO:0000256" key="1">
    <source>
        <dbReference type="SAM" id="MobiDB-lite"/>
    </source>
</evidence>
<dbReference type="RefSeq" id="WP_075017444.1">
    <property type="nucleotide sequence ID" value="NZ_FODD01000023.1"/>
</dbReference>
<sequence length="77" mass="8265">MEFPERYELVFPAQAAGDDTIVVHRTDRAGAGGNPIYEDDSGIVRAEISPEGDVRMMASGGHQEPGLPTAVRPDDEP</sequence>
<dbReference type="EMBL" id="FODD01000023">
    <property type="protein sequence ID" value="SEO32838.1"/>
    <property type="molecule type" value="Genomic_DNA"/>
</dbReference>
<dbReference type="Pfam" id="PF19813">
    <property type="entry name" value="DUF6296"/>
    <property type="match status" value="1"/>
</dbReference>
<dbReference type="InterPro" id="IPR046263">
    <property type="entry name" value="DUF6296"/>
</dbReference>
<dbReference type="Proteomes" id="UP000181951">
    <property type="component" value="Unassembled WGS sequence"/>
</dbReference>
<name>A0A1H8NU27_9ACTN</name>
<proteinExistence type="predicted"/>
<organism evidence="2 3">
    <name type="scientific">Actinacidiphila rubida</name>
    <dbReference type="NCBI Taxonomy" id="310780"/>
    <lineage>
        <taxon>Bacteria</taxon>
        <taxon>Bacillati</taxon>
        <taxon>Actinomycetota</taxon>
        <taxon>Actinomycetes</taxon>
        <taxon>Kitasatosporales</taxon>
        <taxon>Streptomycetaceae</taxon>
        <taxon>Actinacidiphila</taxon>
    </lineage>
</organism>
<protein>
    <submittedName>
        <fullName evidence="2">Uncharacterized protein</fullName>
    </submittedName>
</protein>
<evidence type="ECO:0000313" key="3">
    <source>
        <dbReference type="Proteomes" id="UP000181951"/>
    </source>
</evidence>
<dbReference type="AlphaFoldDB" id="A0A1H8NU27"/>
<keyword evidence="3" id="KW-1185">Reference proteome</keyword>
<reference evidence="2 3" key="1">
    <citation type="submission" date="2016-10" db="EMBL/GenBank/DDBJ databases">
        <authorList>
            <person name="de Groot N.N."/>
        </authorList>
    </citation>
    <scope>NUCLEOTIDE SEQUENCE [LARGE SCALE GENOMIC DNA]</scope>
    <source>
        <strain evidence="2 3">CGMCC 4.2026</strain>
    </source>
</reference>
<gene>
    <name evidence="2" type="ORF">SAMN05216267_102385</name>
</gene>